<dbReference type="GO" id="GO:0005794">
    <property type="term" value="C:Golgi apparatus"/>
    <property type="evidence" value="ECO:0007669"/>
    <property type="project" value="TreeGrafter"/>
</dbReference>
<evidence type="ECO:0000256" key="1">
    <source>
        <dbReference type="ARBA" id="ARBA00022737"/>
    </source>
</evidence>
<dbReference type="Pfam" id="PF15901">
    <property type="entry name" value="Sortilin_C"/>
    <property type="match status" value="1"/>
</dbReference>
<reference evidence="4 5" key="1">
    <citation type="journal article" date="2014" name="Genome Biol. Evol.">
        <title>The genome of the myxosporean Thelohanellus kitauei shows adaptations to nutrient acquisition within its fish host.</title>
        <authorList>
            <person name="Yang Y."/>
            <person name="Xiong J."/>
            <person name="Zhou Z."/>
            <person name="Huo F."/>
            <person name="Miao W."/>
            <person name="Ran C."/>
            <person name="Liu Y."/>
            <person name="Zhang J."/>
            <person name="Feng J."/>
            <person name="Wang M."/>
            <person name="Wang M."/>
            <person name="Wang L."/>
            <person name="Yao B."/>
        </authorList>
    </citation>
    <scope>NUCLEOTIDE SEQUENCE [LARGE SCALE GENOMIC DNA]</scope>
    <source>
        <strain evidence="4">Wuqing</strain>
    </source>
</reference>
<dbReference type="GO" id="GO:0006892">
    <property type="term" value="P:post-Golgi vesicle-mediated transport"/>
    <property type="evidence" value="ECO:0007669"/>
    <property type="project" value="TreeGrafter"/>
</dbReference>
<keyword evidence="5" id="KW-1185">Reference proteome</keyword>
<feature type="domain" description="Sortilin N-terminal" evidence="3">
    <location>
        <begin position="151"/>
        <end position="292"/>
    </location>
</feature>
<evidence type="ECO:0000259" key="3">
    <source>
        <dbReference type="Pfam" id="PF15902"/>
    </source>
</evidence>
<dbReference type="InterPro" id="IPR031777">
    <property type="entry name" value="Sortilin_C"/>
</dbReference>
<organism evidence="4 5">
    <name type="scientific">Thelohanellus kitauei</name>
    <name type="common">Myxosporean</name>
    <dbReference type="NCBI Taxonomy" id="669202"/>
    <lineage>
        <taxon>Eukaryota</taxon>
        <taxon>Metazoa</taxon>
        <taxon>Cnidaria</taxon>
        <taxon>Myxozoa</taxon>
        <taxon>Myxosporea</taxon>
        <taxon>Bivalvulida</taxon>
        <taxon>Platysporina</taxon>
        <taxon>Myxobolidae</taxon>
        <taxon>Thelohanellus</taxon>
    </lineage>
</organism>
<accession>A0A0C2N929</accession>
<dbReference type="OrthoDB" id="5949766at2759"/>
<protein>
    <submittedName>
        <fullName evidence="4">Vacuolar protein sorting/targeting protein 10</fullName>
    </submittedName>
</protein>
<gene>
    <name evidence="4" type="ORF">RF11_15510</name>
</gene>
<name>A0A0C2N929_THEKT</name>
<dbReference type="InterPro" id="IPR015943">
    <property type="entry name" value="WD40/YVTN_repeat-like_dom_sf"/>
</dbReference>
<dbReference type="AlphaFoldDB" id="A0A0C2N929"/>
<dbReference type="InterPro" id="IPR050310">
    <property type="entry name" value="VPS10-sortilin"/>
</dbReference>
<comment type="caution">
    <text evidence="4">The sequence shown here is derived from an EMBL/GenBank/DDBJ whole genome shotgun (WGS) entry which is preliminary data.</text>
</comment>
<dbReference type="CDD" id="cd15482">
    <property type="entry name" value="Sialidase_non-viral"/>
    <property type="match status" value="1"/>
</dbReference>
<dbReference type="PANTHER" id="PTHR12106">
    <property type="entry name" value="SORTILIN RELATED"/>
    <property type="match status" value="1"/>
</dbReference>
<keyword evidence="1" id="KW-0677">Repeat</keyword>
<feature type="domain" description="Sortilin C-terminal" evidence="2">
    <location>
        <begin position="316"/>
        <end position="440"/>
    </location>
</feature>
<dbReference type="Gene3D" id="2.130.10.10">
    <property type="entry name" value="YVTN repeat-like/Quinoprotein amine dehydrogenase"/>
    <property type="match status" value="1"/>
</dbReference>
<dbReference type="SUPFAM" id="SSF50939">
    <property type="entry name" value="Sialidases"/>
    <property type="match status" value="1"/>
</dbReference>
<dbReference type="PANTHER" id="PTHR12106:SF27">
    <property type="entry name" value="SORTILIN-RELATED RECEPTOR"/>
    <property type="match status" value="1"/>
</dbReference>
<dbReference type="EMBL" id="JWZT01001085">
    <property type="protein sequence ID" value="KII72850.1"/>
    <property type="molecule type" value="Genomic_DNA"/>
</dbReference>
<proteinExistence type="predicted"/>
<dbReference type="Proteomes" id="UP000031668">
    <property type="component" value="Unassembled WGS sequence"/>
</dbReference>
<dbReference type="GO" id="GO:0016020">
    <property type="term" value="C:membrane"/>
    <property type="evidence" value="ECO:0007669"/>
    <property type="project" value="TreeGrafter"/>
</dbReference>
<dbReference type="InterPro" id="IPR036278">
    <property type="entry name" value="Sialidase_sf"/>
</dbReference>
<sequence length="603" mass="70519">MLLGFGIRHGSCISVSNNTVRIQDVSNNFTEIDTFYNIKKFVRIRNDFILLVYDQNTQKDPKIGILHLDKSDHNTIKIIHIHRSEMSGLLASLNRYKEYFYYHGNHYLLAGTSASLCLCTINRYSELVRLVCNLRKYTEYDGKCSFVVNPHLPGIIYANLNKNKRGTRTYVSFDNGKNFIPLKFKSNKCHTHKCGVELDIKCSFYDTNYHFPEKWIVTFDGKIHSKGFASRHIFISFDGGKNWKILSSRIENLTILNGGGLLYGIERNTHKIWYSFNEGLTWYKNNVSTHDVIAIKPFDSPRNRIVAVINYNGNFKTSSLYLYNFSSIINLTCQRDDYETWYIQRYFRNCFQGQEISYFKKKHSSICFDNRSQVLPTIKQCHCSLEDFHCKQHYLYDDGVCKLDPVSNFTESNKTCRDGGIPLIRRNGFAQLDSKLCSPKNPILNQESEYADYCVSHSILKVDLDYTVRIFASFKDSFKEWLLDYKGHYIPAAFIKTYLLPRGIRKNDVICYDKKGKAIYLSKNRMIYRYNQNKGRFKSSETSLYRLGFHIVSMAFDSSNSLLIILDNYYRLFVISIEYNYIKLLSGDVTDFQYHSNYLYILI</sequence>
<dbReference type="Pfam" id="PF15902">
    <property type="entry name" value="Sortilin-Vps10"/>
    <property type="match status" value="1"/>
</dbReference>
<evidence type="ECO:0000313" key="4">
    <source>
        <dbReference type="EMBL" id="KII72850.1"/>
    </source>
</evidence>
<evidence type="ECO:0000313" key="5">
    <source>
        <dbReference type="Proteomes" id="UP000031668"/>
    </source>
</evidence>
<evidence type="ECO:0000259" key="2">
    <source>
        <dbReference type="Pfam" id="PF15901"/>
    </source>
</evidence>
<dbReference type="InterPro" id="IPR031778">
    <property type="entry name" value="Sortilin_N"/>
</dbReference>